<accession>A0A9Q0YH98</accession>
<protein>
    <submittedName>
        <fullName evidence="1">Uncharacterized protein</fullName>
    </submittedName>
</protein>
<dbReference type="EMBL" id="JAIZAY010000021">
    <property type="protein sequence ID" value="KAJ8021446.1"/>
    <property type="molecule type" value="Genomic_DNA"/>
</dbReference>
<evidence type="ECO:0000313" key="1">
    <source>
        <dbReference type="EMBL" id="KAJ8021446.1"/>
    </source>
</evidence>
<keyword evidence="2" id="KW-1185">Reference proteome</keyword>
<name>A0A9Q0YH98_HOLLE</name>
<evidence type="ECO:0000313" key="2">
    <source>
        <dbReference type="Proteomes" id="UP001152320"/>
    </source>
</evidence>
<reference evidence="1" key="1">
    <citation type="submission" date="2021-10" db="EMBL/GenBank/DDBJ databases">
        <title>Tropical sea cucumber genome reveals ecological adaptation and Cuvierian tubules defense mechanism.</title>
        <authorList>
            <person name="Chen T."/>
        </authorList>
    </citation>
    <scope>NUCLEOTIDE SEQUENCE</scope>
    <source>
        <strain evidence="1">Nanhai2018</strain>
        <tissue evidence="1">Muscle</tissue>
    </source>
</reference>
<dbReference type="AlphaFoldDB" id="A0A9Q0YH98"/>
<organism evidence="1 2">
    <name type="scientific">Holothuria leucospilota</name>
    <name type="common">Black long sea cucumber</name>
    <name type="synonym">Mertensiothuria leucospilota</name>
    <dbReference type="NCBI Taxonomy" id="206669"/>
    <lineage>
        <taxon>Eukaryota</taxon>
        <taxon>Metazoa</taxon>
        <taxon>Echinodermata</taxon>
        <taxon>Eleutherozoa</taxon>
        <taxon>Echinozoa</taxon>
        <taxon>Holothuroidea</taxon>
        <taxon>Aspidochirotacea</taxon>
        <taxon>Aspidochirotida</taxon>
        <taxon>Holothuriidae</taxon>
        <taxon>Holothuria</taxon>
    </lineage>
</organism>
<dbReference type="Proteomes" id="UP001152320">
    <property type="component" value="Chromosome 21"/>
</dbReference>
<proteinExistence type="predicted"/>
<comment type="caution">
    <text evidence="1">The sequence shown here is derived from an EMBL/GenBank/DDBJ whole genome shotgun (WGS) entry which is preliminary data.</text>
</comment>
<sequence length="99" mass="10887">MDLHPIFVDFGYLTSHDFDDYLRDNPDSCVSDSGMEVAVTIPLLAANATGPPIYALSLAKLYEKSRGDIPKINFLYSYIPVEEIKLTDSGAVVKTEVTS</sequence>
<gene>
    <name evidence="1" type="ORF">HOLleu_38649</name>
</gene>